<feature type="region of interest" description="Disordered" evidence="2">
    <location>
        <begin position="162"/>
        <end position="186"/>
    </location>
</feature>
<keyword evidence="3" id="KW-0812">Transmembrane</keyword>
<dbReference type="EMBL" id="DYWO01000043">
    <property type="protein sequence ID" value="HJF48422.1"/>
    <property type="molecule type" value="Genomic_DNA"/>
</dbReference>
<keyword evidence="3" id="KW-1133">Transmembrane helix</keyword>
<organism evidence="5 6">
    <name type="scientific">Brachybacterium paraconglomeratum</name>
    <dbReference type="NCBI Taxonomy" id="173362"/>
    <lineage>
        <taxon>Bacteria</taxon>
        <taxon>Bacillati</taxon>
        <taxon>Actinomycetota</taxon>
        <taxon>Actinomycetes</taxon>
        <taxon>Micrococcales</taxon>
        <taxon>Dermabacteraceae</taxon>
        <taxon>Brachybacterium</taxon>
    </lineage>
</organism>
<feature type="domain" description="DUF4352" evidence="4">
    <location>
        <begin position="183"/>
        <end position="294"/>
    </location>
</feature>
<feature type="transmembrane region" description="Helical" evidence="3">
    <location>
        <begin position="131"/>
        <end position="155"/>
    </location>
</feature>
<dbReference type="Pfam" id="PF11611">
    <property type="entry name" value="DUF4352"/>
    <property type="match status" value="1"/>
</dbReference>
<feature type="region of interest" description="Disordered" evidence="2">
    <location>
        <begin position="1"/>
        <end position="126"/>
    </location>
</feature>
<dbReference type="Proteomes" id="UP000775129">
    <property type="component" value="Unassembled WGS sequence"/>
</dbReference>
<feature type="compositionally biased region" description="Basic and acidic residues" evidence="2">
    <location>
        <begin position="117"/>
        <end position="126"/>
    </location>
</feature>
<evidence type="ECO:0000259" key="4">
    <source>
        <dbReference type="Pfam" id="PF11611"/>
    </source>
</evidence>
<feature type="compositionally biased region" description="Pro residues" evidence="2">
    <location>
        <begin position="99"/>
        <end position="109"/>
    </location>
</feature>
<keyword evidence="1" id="KW-0732">Signal</keyword>
<feature type="compositionally biased region" description="Basic and acidic residues" evidence="2">
    <location>
        <begin position="1"/>
        <end position="12"/>
    </location>
</feature>
<evidence type="ECO:0000256" key="1">
    <source>
        <dbReference type="ARBA" id="ARBA00022729"/>
    </source>
</evidence>
<keyword evidence="3" id="KW-0472">Membrane</keyword>
<evidence type="ECO:0000256" key="3">
    <source>
        <dbReference type="SAM" id="Phobius"/>
    </source>
</evidence>
<comment type="caution">
    <text evidence="5">The sequence shown here is derived from an EMBL/GenBank/DDBJ whole genome shotgun (WGS) entry which is preliminary data.</text>
</comment>
<dbReference type="Gene3D" id="2.60.40.1240">
    <property type="match status" value="1"/>
</dbReference>
<gene>
    <name evidence="5" type="ORF">K8W24_01280</name>
</gene>
<proteinExistence type="predicted"/>
<reference evidence="5" key="2">
    <citation type="submission" date="2021-09" db="EMBL/GenBank/DDBJ databases">
        <authorList>
            <person name="Gilroy R."/>
        </authorList>
    </citation>
    <scope>NUCLEOTIDE SEQUENCE</scope>
    <source>
        <strain evidence="5">1647</strain>
    </source>
</reference>
<evidence type="ECO:0000313" key="6">
    <source>
        <dbReference type="Proteomes" id="UP000775129"/>
    </source>
</evidence>
<accession>A0A921GKG5</accession>
<evidence type="ECO:0000313" key="5">
    <source>
        <dbReference type="EMBL" id="HJF48422.1"/>
    </source>
</evidence>
<name>A0A921GKG5_9MICO</name>
<reference evidence="5" key="1">
    <citation type="journal article" date="2021" name="PeerJ">
        <title>Extensive microbial diversity within the chicken gut microbiome revealed by metagenomics and culture.</title>
        <authorList>
            <person name="Gilroy R."/>
            <person name="Ravi A."/>
            <person name="Getino M."/>
            <person name="Pursley I."/>
            <person name="Horton D.L."/>
            <person name="Alikhan N.F."/>
            <person name="Baker D."/>
            <person name="Gharbi K."/>
            <person name="Hall N."/>
            <person name="Watson M."/>
            <person name="Adriaenssens E.M."/>
            <person name="Foster-Nyarko E."/>
            <person name="Jarju S."/>
            <person name="Secka A."/>
            <person name="Antonio M."/>
            <person name="Oren A."/>
            <person name="Chaudhuri R.R."/>
            <person name="La Ragione R."/>
            <person name="Hildebrand F."/>
            <person name="Pallen M.J."/>
        </authorList>
    </citation>
    <scope>NUCLEOTIDE SEQUENCE</scope>
    <source>
        <strain evidence="5">1647</strain>
    </source>
</reference>
<sequence length="309" mass="31367">MHTDREASEQDGRPALPTDPAPAEPAGTPELPAPQGPVDASHEYGYGNDEELPSPGGVEPAEPAQQTEGPDDLSETERRSVTGVQGVTAPRAMLRPVPEGFPTPPPRPAVPNRRPAKVQDPDEAKGSRRGLLIGAIVLVAVLVLAVAVGGGILAFRALGSDDPGDSDPAAPAGTAAPQDGASGGSATIGEVEMTTVSTEAGVRSVGSRSNPVEPEGEFVIATVEIDNQGDRAAPLTPESISLESADGATHPLDLDASRVHIADSKRPTQIPGGGSGTVHLVFDVPIGTEPSAILVDFGEDMTGSLPLAG</sequence>
<dbReference type="AlphaFoldDB" id="A0A921GKG5"/>
<dbReference type="InterPro" id="IPR029050">
    <property type="entry name" value="Immunoprotect_excell_Ig-like"/>
</dbReference>
<evidence type="ECO:0000256" key="2">
    <source>
        <dbReference type="SAM" id="MobiDB-lite"/>
    </source>
</evidence>
<protein>
    <submittedName>
        <fullName evidence="5">DUF4352 domain-containing protein</fullName>
    </submittedName>
</protein>
<dbReference type="InterPro" id="IPR029051">
    <property type="entry name" value="DUF4352"/>
</dbReference>
<feature type="compositionally biased region" description="Low complexity" evidence="2">
    <location>
        <begin position="162"/>
        <end position="180"/>
    </location>
</feature>